<feature type="non-terminal residue" evidence="2">
    <location>
        <position position="1"/>
    </location>
</feature>
<gene>
    <name evidence="2" type="ORF">L195_g062934</name>
</gene>
<reference evidence="2 3" key="2">
    <citation type="journal article" date="2017" name="Front. Plant Sci.">
        <title>Gene Classification and Mining of Molecular Markers Useful in Red Clover (Trifolium pratense) Breeding.</title>
        <authorList>
            <person name="Istvanek J."/>
            <person name="Dluhosova J."/>
            <person name="Dluhos P."/>
            <person name="Patkova L."/>
            <person name="Nedelnik J."/>
            <person name="Repkova J."/>
        </authorList>
    </citation>
    <scope>NUCLEOTIDE SEQUENCE [LARGE SCALE GENOMIC DNA]</scope>
    <source>
        <strain evidence="3">cv. Tatra</strain>
        <tissue evidence="2">Young leaves</tissue>
    </source>
</reference>
<evidence type="ECO:0000313" key="3">
    <source>
        <dbReference type="Proteomes" id="UP000236291"/>
    </source>
</evidence>
<comment type="caution">
    <text evidence="2">The sequence shown here is derived from an EMBL/GenBank/DDBJ whole genome shotgun (WGS) entry which is preliminary data.</text>
</comment>
<sequence length="54" mass="5135">QKKANKSGTQGTNCASGSRAGGSSAGGFGVQGNDGAATILTQGSQPPPTQDSQA</sequence>
<reference evidence="2 3" key="1">
    <citation type="journal article" date="2014" name="Am. J. Bot.">
        <title>Genome assembly and annotation for red clover (Trifolium pratense; Fabaceae).</title>
        <authorList>
            <person name="Istvanek J."/>
            <person name="Jaros M."/>
            <person name="Krenek A."/>
            <person name="Repkova J."/>
        </authorList>
    </citation>
    <scope>NUCLEOTIDE SEQUENCE [LARGE SCALE GENOMIC DNA]</scope>
    <source>
        <strain evidence="3">cv. Tatra</strain>
        <tissue evidence="2">Young leaves</tissue>
    </source>
</reference>
<feature type="compositionally biased region" description="Pro residues" evidence="1">
    <location>
        <begin position="45"/>
        <end position="54"/>
    </location>
</feature>
<accession>A0A2K3KIR4</accession>
<proteinExistence type="predicted"/>
<organism evidence="2 3">
    <name type="scientific">Trifolium pratense</name>
    <name type="common">Red clover</name>
    <dbReference type="NCBI Taxonomy" id="57577"/>
    <lineage>
        <taxon>Eukaryota</taxon>
        <taxon>Viridiplantae</taxon>
        <taxon>Streptophyta</taxon>
        <taxon>Embryophyta</taxon>
        <taxon>Tracheophyta</taxon>
        <taxon>Spermatophyta</taxon>
        <taxon>Magnoliopsida</taxon>
        <taxon>eudicotyledons</taxon>
        <taxon>Gunneridae</taxon>
        <taxon>Pentapetalae</taxon>
        <taxon>rosids</taxon>
        <taxon>fabids</taxon>
        <taxon>Fabales</taxon>
        <taxon>Fabaceae</taxon>
        <taxon>Papilionoideae</taxon>
        <taxon>50 kb inversion clade</taxon>
        <taxon>NPAAA clade</taxon>
        <taxon>Hologalegina</taxon>
        <taxon>IRL clade</taxon>
        <taxon>Trifolieae</taxon>
        <taxon>Trifolium</taxon>
    </lineage>
</organism>
<protein>
    <submittedName>
        <fullName evidence="2">Uncharacterized protein</fullName>
    </submittedName>
</protein>
<dbReference type="AlphaFoldDB" id="A0A2K3KIR4"/>
<feature type="compositionally biased region" description="Gly residues" evidence="1">
    <location>
        <begin position="19"/>
        <end position="32"/>
    </location>
</feature>
<evidence type="ECO:0000256" key="1">
    <source>
        <dbReference type="SAM" id="MobiDB-lite"/>
    </source>
</evidence>
<dbReference type="Proteomes" id="UP000236291">
    <property type="component" value="Unassembled WGS sequence"/>
</dbReference>
<evidence type="ECO:0000313" key="2">
    <source>
        <dbReference type="EMBL" id="PNX66178.1"/>
    </source>
</evidence>
<feature type="compositionally biased region" description="Polar residues" evidence="1">
    <location>
        <begin position="1"/>
        <end position="14"/>
    </location>
</feature>
<name>A0A2K3KIR4_TRIPR</name>
<dbReference type="EMBL" id="ASHM01189971">
    <property type="protein sequence ID" value="PNX66178.1"/>
    <property type="molecule type" value="Genomic_DNA"/>
</dbReference>
<feature type="region of interest" description="Disordered" evidence="1">
    <location>
        <begin position="1"/>
        <end position="54"/>
    </location>
</feature>